<feature type="domain" description="4Fe-4S ferredoxin-type" evidence="5">
    <location>
        <begin position="1"/>
        <end position="30"/>
    </location>
</feature>
<dbReference type="Pfam" id="PF12838">
    <property type="entry name" value="Fer4_7"/>
    <property type="match status" value="1"/>
</dbReference>
<dbReference type="Proteomes" id="UP000596857">
    <property type="component" value="Unassembled WGS sequence"/>
</dbReference>
<sequence length="114" mass="12791">MIELVSQDRCIGCSLCVKVCPTNVFEMQGKLAVIARQEDCQTCFMCEAYCPADALYVAPQAELSMEVDEQELIESGLLGSWRTEIGWNPGAEDTMAERDTTPFFEVFTETYRGK</sequence>
<evidence type="ECO:0000256" key="4">
    <source>
        <dbReference type="ARBA" id="ARBA00023014"/>
    </source>
</evidence>
<dbReference type="PANTHER" id="PTHR43687:SF4">
    <property type="entry name" value="BLR5484 PROTEIN"/>
    <property type="match status" value="1"/>
</dbReference>
<evidence type="ECO:0000256" key="3">
    <source>
        <dbReference type="ARBA" id="ARBA00023004"/>
    </source>
</evidence>
<dbReference type="InterPro" id="IPR017896">
    <property type="entry name" value="4Fe4S_Fe-S-bd"/>
</dbReference>
<gene>
    <name evidence="6" type="ORF">GC101_17095</name>
</gene>
<dbReference type="SUPFAM" id="SSF54862">
    <property type="entry name" value="4Fe-4S ferredoxins"/>
    <property type="match status" value="1"/>
</dbReference>
<reference evidence="6 7" key="1">
    <citation type="submission" date="2019-10" db="EMBL/GenBank/DDBJ databases">
        <title>Description of Paenibacillus terricola sp. nov.</title>
        <authorList>
            <person name="Carlier A."/>
            <person name="Qi S."/>
        </authorList>
    </citation>
    <scope>NUCLEOTIDE SEQUENCE [LARGE SCALE GENOMIC DNA]</scope>
    <source>
        <strain evidence="6 7">LMG 31459</strain>
    </source>
</reference>
<organism evidence="6 7">
    <name type="scientific">Paenibacillus phytohabitans</name>
    <dbReference type="NCBI Taxonomy" id="2654978"/>
    <lineage>
        <taxon>Bacteria</taxon>
        <taxon>Bacillati</taxon>
        <taxon>Bacillota</taxon>
        <taxon>Bacilli</taxon>
        <taxon>Bacillales</taxon>
        <taxon>Paenibacillaceae</taxon>
        <taxon>Paenibacillus</taxon>
    </lineage>
</organism>
<dbReference type="InterPro" id="IPR050572">
    <property type="entry name" value="Fe-S_Ferredoxin"/>
</dbReference>
<dbReference type="EMBL" id="WHOB01000050">
    <property type="protein sequence ID" value="NOU80585.1"/>
    <property type="molecule type" value="Genomic_DNA"/>
</dbReference>
<dbReference type="Gene3D" id="3.30.70.20">
    <property type="match status" value="1"/>
</dbReference>
<proteinExistence type="predicted"/>
<evidence type="ECO:0000259" key="5">
    <source>
        <dbReference type="PROSITE" id="PS51379"/>
    </source>
</evidence>
<keyword evidence="2" id="KW-0479">Metal-binding</keyword>
<keyword evidence="4" id="KW-0411">Iron-sulfur</keyword>
<dbReference type="PROSITE" id="PS51379">
    <property type="entry name" value="4FE4S_FER_2"/>
    <property type="match status" value="2"/>
</dbReference>
<protein>
    <submittedName>
        <fullName evidence="6">4Fe-4S dicluster domain-containing protein</fullName>
    </submittedName>
</protein>
<accession>A0ABX1YLC6</accession>
<keyword evidence="7" id="KW-1185">Reference proteome</keyword>
<dbReference type="PANTHER" id="PTHR43687">
    <property type="entry name" value="ADENYLYLSULFATE REDUCTASE, BETA SUBUNIT"/>
    <property type="match status" value="1"/>
</dbReference>
<dbReference type="RefSeq" id="WP_171718217.1">
    <property type="nucleotide sequence ID" value="NZ_WHOB01000050.1"/>
</dbReference>
<name>A0ABX1YLC6_9BACL</name>
<evidence type="ECO:0000256" key="2">
    <source>
        <dbReference type="ARBA" id="ARBA00022723"/>
    </source>
</evidence>
<keyword evidence="1" id="KW-0004">4Fe-4S</keyword>
<dbReference type="PROSITE" id="PS00198">
    <property type="entry name" value="4FE4S_FER_1"/>
    <property type="match status" value="2"/>
</dbReference>
<evidence type="ECO:0000313" key="6">
    <source>
        <dbReference type="EMBL" id="NOU80585.1"/>
    </source>
</evidence>
<keyword evidence="3" id="KW-0408">Iron</keyword>
<dbReference type="InterPro" id="IPR017900">
    <property type="entry name" value="4Fe4S_Fe_S_CS"/>
</dbReference>
<comment type="caution">
    <text evidence="6">The sequence shown here is derived from an EMBL/GenBank/DDBJ whole genome shotgun (WGS) entry which is preliminary data.</text>
</comment>
<evidence type="ECO:0000256" key="1">
    <source>
        <dbReference type="ARBA" id="ARBA00022485"/>
    </source>
</evidence>
<feature type="domain" description="4Fe-4S ferredoxin-type" evidence="5">
    <location>
        <begin position="31"/>
        <end position="60"/>
    </location>
</feature>
<evidence type="ECO:0000313" key="7">
    <source>
        <dbReference type="Proteomes" id="UP000596857"/>
    </source>
</evidence>